<accession>A0ACB7PID3</accession>
<evidence type="ECO:0000313" key="1">
    <source>
        <dbReference type="EMBL" id="KAH6641290.1"/>
    </source>
</evidence>
<reference evidence="1 2" key="1">
    <citation type="journal article" date="2021" name="Nat. Commun.">
        <title>Genetic determinants of endophytism in the Arabidopsis root mycobiome.</title>
        <authorList>
            <person name="Mesny F."/>
            <person name="Miyauchi S."/>
            <person name="Thiergart T."/>
            <person name="Pickel B."/>
            <person name="Atanasova L."/>
            <person name="Karlsson M."/>
            <person name="Huettel B."/>
            <person name="Barry K.W."/>
            <person name="Haridas S."/>
            <person name="Chen C."/>
            <person name="Bauer D."/>
            <person name="Andreopoulos W."/>
            <person name="Pangilinan J."/>
            <person name="LaButti K."/>
            <person name="Riley R."/>
            <person name="Lipzen A."/>
            <person name="Clum A."/>
            <person name="Drula E."/>
            <person name="Henrissat B."/>
            <person name="Kohler A."/>
            <person name="Grigoriev I.V."/>
            <person name="Martin F.M."/>
            <person name="Hacquard S."/>
        </authorList>
    </citation>
    <scope>NUCLEOTIDE SEQUENCE [LARGE SCALE GENOMIC DNA]</scope>
    <source>
        <strain evidence="1 2">MPI-SDFR-AT-0079</strain>
    </source>
</reference>
<dbReference type="Proteomes" id="UP000724584">
    <property type="component" value="Unassembled WGS sequence"/>
</dbReference>
<name>A0ACB7PID3_9PEZI</name>
<comment type="caution">
    <text evidence="1">The sequence shown here is derived from an EMBL/GenBank/DDBJ whole genome shotgun (WGS) entry which is preliminary data.</text>
</comment>
<keyword evidence="2" id="KW-1185">Reference proteome</keyword>
<sequence length="359" mass="39540">MARYGFSNRWAVSPFSSQEGVPDVTSDDYSYITSADLEDHGIDMPRPYAPHSHVVEPHSHFAPPHSHYAPPHSHIDSHPHSAPPPTYGRQRPEDDVLLIKHKAVNYPEHFPAYSIGDGKLLVSDLRERVRIVMDLSDRQARRIKLYYKGRRLKKADAPVREYGVKNNSEILMVPGESSRGSGSETSEEVAGLGRDERERYETQASSPRVGRSGRWDDRSPRGSGSQVGLDVPVDDNRKRAASRVRTQSPGSGVSTASAPAATPVGKPGGPIEKLNGISADFNGKWLPLCLEYIARTPSDPKKRVDEHRKISETVMQQTLLKLDAVDTSTEQGARAMRKALVVEVQGVLNKMDAAKNAAS</sequence>
<organism evidence="1 2">
    <name type="scientific">Chaetomium tenue</name>
    <dbReference type="NCBI Taxonomy" id="1854479"/>
    <lineage>
        <taxon>Eukaryota</taxon>
        <taxon>Fungi</taxon>
        <taxon>Dikarya</taxon>
        <taxon>Ascomycota</taxon>
        <taxon>Pezizomycotina</taxon>
        <taxon>Sordariomycetes</taxon>
        <taxon>Sordariomycetidae</taxon>
        <taxon>Sordariales</taxon>
        <taxon>Chaetomiaceae</taxon>
        <taxon>Chaetomium</taxon>
    </lineage>
</organism>
<dbReference type="EMBL" id="JAGIZQ010000002">
    <property type="protein sequence ID" value="KAH6641290.1"/>
    <property type="molecule type" value="Genomic_DNA"/>
</dbReference>
<protein>
    <submittedName>
        <fullName evidence="1">BAG domain-containing protein</fullName>
    </submittedName>
</protein>
<gene>
    <name evidence="1" type="ORF">F5144DRAFT_126967</name>
</gene>
<evidence type="ECO:0000313" key="2">
    <source>
        <dbReference type="Proteomes" id="UP000724584"/>
    </source>
</evidence>
<proteinExistence type="predicted"/>